<dbReference type="AlphaFoldDB" id="A0A2W2DE63"/>
<sequence>MTLGAVLLVVVLAVFLFGCTVRPESTGGPPSAVPTSDPTDPDGDLLPILERPASEGAASWPDGLAARLVGVEQVPNGWGVDVPKSQAVVRLTVEVVNGGDAVLPLSPGTQTLTLLYGDLRAEARQEAGYSYDDPDEEQRKGLSREPGTRIPVGGKATFVESAVVPVDQLGELTVAVRLPAVEGIRETLYLTGARGMLRQVK</sequence>
<keyword evidence="3" id="KW-1185">Reference proteome</keyword>
<dbReference type="Proteomes" id="UP000248924">
    <property type="component" value="Unassembled WGS sequence"/>
</dbReference>
<proteinExistence type="predicted"/>
<evidence type="ECO:0000313" key="3">
    <source>
        <dbReference type="Proteomes" id="UP000248924"/>
    </source>
</evidence>
<feature type="region of interest" description="Disordered" evidence="1">
    <location>
        <begin position="24"/>
        <end position="44"/>
    </location>
</feature>
<feature type="region of interest" description="Disordered" evidence="1">
    <location>
        <begin position="127"/>
        <end position="147"/>
    </location>
</feature>
<reference evidence="2 3" key="1">
    <citation type="submission" date="2018-01" db="EMBL/GenBank/DDBJ databases">
        <title>Draft genome sequence of Jishengella sp. NA12.</title>
        <authorList>
            <person name="Sahin N."/>
            <person name="Ay H."/>
            <person name="Saygin H."/>
        </authorList>
    </citation>
    <scope>NUCLEOTIDE SEQUENCE [LARGE SCALE GENOMIC DNA]</scope>
    <source>
        <strain evidence="2 3">NA12</strain>
    </source>
</reference>
<gene>
    <name evidence="2" type="ORF">C1I95_28150</name>
</gene>
<comment type="caution">
    <text evidence="2">The sequence shown here is derived from an EMBL/GenBank/DDBJ whole genome shotgun (WGS) entry which is preliminary data.</text>
</comment>
<dbReference type="EMBL" id="POTY01000251">
    <property type="protein sequence ID" value="PZG10296.1"/>
    <property type="molecule type" value="Genomic_DNA"/>
</dbReference>
<feature type="compositionally biased region" description="Basic and acidic residues" evidence="1">
    <location>
        <begin position="137"/>
        <end position="147"/>
    </location>
</feature>
<evidence type="ECO:0000256" key="1">
    <source>
        <dbReference type="SAM" id="MobiDB-lite"/>
    </source>
</evidence>
<organism evidence="2 3">
    <name type="scientific">Micromonospora craterilacus</name>
    <dbReference type="NCBI Taxonomy" id="1655439"/>
    <lineage>
        <taxon>Bacteria</taxon>
        <taxon>Bacillati</taxon>
        <taxon>Actinomycetota</taxon>
        <taxon>Actinomycetes</taxon>
        <taxon>Micromonosporales</taxon>
        <taxon>Micromonosporaceae</taxon>
        <taxon>Micromonospora</taxon>
    </lineage>
</organism>
<name>A0A2W2DE63_9ACTN</name>
<evidence type="ECO:0000313" key="2">
    <source>
        <dbReference type="EMBL" id="PZG10296.1"/>
    </source>
</evidence>
<protein>
    <submittedName>
        <fullName evidence="2">Uncharacterized protein</fullName>
    </submittedName>
</protein>
<accession>A0A2W2DE63</accession>